<keyword evidence="1" id="KW-1133">Transmembrane helix</keyword>
<protein>
    <submittedName>
        <fullName evidence="2">Uncharacterized protein</fullName>
    </submittedName>
</protein>
<dbReference type="AlphaFoldDB" id="A0A158EWS3"/>
<gene>
    <name evidence="2" type="ORF">AWB64_00461</name>
</gene>
<evidence type="ECO:0000256" key="1">
    <source>
        <dbReference type="SAM" id="Phobius"/>
    </source>
</evidence>
<keyword evidence="1" id="KW-0812">Transmembrane</keyword>
<reference evidence="2 3" key="1">
    <citation type="submission" date="2016-01" db="EMBL/GenBank/DDBJ databases">
        <authorList>
            <person name="Oliw E.H."/>
        </authorList>
    </citation>
    <scope>NUCLEOTIDE SEQUENCE [LARGE SCALE GENOMIC DNA]</scope>
    <source>
        <strain evidence="2">LMG 22029</strain>
    </source>
</reference>
<name>A0A158EWS3_CABSO</name>
<evidence type="ECO:0000313" key="2">
    <source>
        <dbReference type="EMBL" id="SAL11978.1"/>
    </source>
</evidence>
<sequence length="239" mass="26095">MKTQQPPSKKLFAVADRFRSRLVGDQRLQIVVIPASLIIVVTVFFIDPSRSQAIAGWVQAIGSIVAIFIALRIGQQQSDASIASALSAQQHSERTRQRFALAIVQSANDFAVDVRKAFDAKDIGFGLLSVYDRKVVDNLVAALNALPLHDIGSPEGVSSVLSMRLQFVLLGNAIDAFIAGPWQHPELGPQLKMHEKDASFNKKMLAECVSTGKGVLRKNVLTHLQVIARDHQNVLRAIA</sequence>
<proteinExistence type="predicted"/>
<keyword evidence="1" id="KW-0472">Membrane</keyword>
<organism evidence="2 3">
    <name type="scientific">Caballeronia sordidicola</name>
    <name type="common">Burkholderia sordidicola</name>
    <dbReference type="NCBI Taxonomy" id="196367"/>
    <lineage>
        <taxon>Bacteria</taxon>
        <taxon>Pseudomonadati</taxon>
        <taxon>Pseudomonadota</taxon>
        <taxon>Betaproteobacteria</taxon>
        <taxon>Burkholderiales</taxon>
        <taxon>Burkholderiaceae</taxon>
        <taxon>Caballeronia</taxon>
    </lineage>
</organism>
<accession>A0A158EWS3</accession>
<evidence type="ECO:0000313" key="3">
    <source>
        <dbReference type="Proteomes" id="UP000054893"/>
    </source>
</evidence>
<dbReference type="Proteomes" id="UP000054893">
    <property type="component" value="Unassembled WGS sequence"/>
</dbReference>
<feature type="transmembrane region" description="Helical" evidence="1">
    <location>
        <begin position="52"/>
        <end position="71"/>
    </location>
</feature>
<feature type="transmembrane region" description="Helical" evidence="1">
    <location>
        <begin position="28"/>
        <end position="46"/>
    </location>
</feature>
<dbReference type="OrthoDB" id="9135939at2"/>
<dbReference type="RefSeq" id="WP_060816973.1">
    <property type="nucleotide sequence ID" value="NZ_FCOC02000001.1"/>
</dbReference>
<dbReference type="EMBL" id="FCOC02000001">
    <property type="protein sequence ID" value="SAL11978.1"/>
    <property type="molecule type" value="Genomic_DNA"/>
</dbReference>